<organism evidence="2">
    <name type="scientific">Burkholderia orbicola (strain AU 1054)</name>
    <dbReference type="NCBI Taxonomy" id="331271"/>
    <lineage>
        <taxon>Bacteria</taxon>
        <taxon>Pseudomonadati</taxon>
        <taxon>Pseudomonadota</taxon>
        <taxon>Betaproteobacteria</taxon>
        <taxon>Burkholderiales</taxon>
        <taxon>Burkholderiaceae</taxon>
        <taxon>Burkholderia</taxon>
        <taxon>Burkholderia cepacia complex</taxon>
        <taxon>Burkholderia orbicola</taxon>
    </lineage>
</organism>
<dbReference type="InterPro" id="IPR053148">
    <property type="entry name" value="PD-DEXK-like_domain"/>
</dbReference>
<dbReference type="PANTHER" id="PTHR30547">
    <property type="entry name" value="UNCHARACTERIZED PROTEIN YHCG-RELATED"/>
    <property type="match status" value="1"/>
</dbReference>
<dbReference type="InterPro" id="IPR041527">
    <property type="entry name" value="YhcG_N"/>
</dbReference>
<dbReference type="AlphaFoldDB" id="A0A0H2XYI6"/>
<accession>A0A0H2XYI6</accession>
<gene>
    <name evidence="2" type="ordered locus">Bcen_4863</name>
</gene>
<reference evidence="2" key="1">
    <citation type="submission" date="2006-05" db="EMBL/GenBank/DDBJ databases">
        <title>Complete sequence of chromosome 2 of Burkholderia cenocepacia AU 1054.</title>
        <authorList>
            <consortium name="US DOE Joint Genome Institute"/>
            <person name="Copeland A."/>
            <person name="Lucas S."/>
            <person name="Lapidus A."/>
            <person name="Barry K."/>
            <person name="Detter J.C."/>
            <person name="Glavina del Rio T."/>
            <person name="Hammon N."/>
            <person name="Israni S."/>
            <person name="Dalin E."/>
            <person name="Tice H."/>
            <person name="Pitluck S."/>
            <person name="Chain P."/>
            <person name="Malfatti S."/>
            <person name="Shin M."/>
            <person name="Vergez L."/>
            <person name="Schmutz J."/>
            <person name="Larimer F."/>
            <person name="Land M."/>
            <person name="Hauser L."/>
            <person name="Kyrpides N."/>
            <person name="Lykidis A."/>
            <person name="LiPuma J.J."/>
            <person name="Konstantinidis K."/>
            <person name="Tiedje J.M."/>
            <person name="Richardson P."/>
        </authorList>
    </citation>
    <scope>NUCLEOTIDE SEQUENCE [LARGE SCALE GENOMIC DNA]</scope>
    <source>
        <strain evidence="2">AU 1054</strain>
    </source>
</reference>
<dbReference type="PANTHER" id="PTHR30547:SF5">
    <property type="entry name" value="NUCLEASE YHCG-RELATED"/>
    <property type="match status" value="1"/>
</dbReference>
<feature type="domain" description="YhcG N-terminal" evidence="1">
    <location>
        <begin position="17"/>
        <end position="74"/>
    </location>
</feature>
<dbReference type="HOGENOM" id="CLU_140246_1_0_4"/>
<proteinExistence type="predicted"/>
<sequence>MTQLDVGQAAYAGLHREIADVVASSREATARTVNALMTATYWEIGRRIVEFEQGGKGRPAYGDAVIRRLGAGLSE</sequence>
<protein>
    <recommendedName>
        <fullName evidence="1">YhcG N-terminal domain-containing protein</fullName>
    </recommendedName>
</protein>
<name>A0A0H2XYI6_BURO1</name>
<evidence type="ECO:0000259" key="1">
    <source>
        <dbReference type="Pfam" id="PF17761"/>
    </source>
</evidence>
<evidence type="ECO:0000313" key="2">
    <source>
        <dbReference type="EMBL" id="ABF79741.1"/>
    </source>
</evidence>
<dbReference type="EMBL" id="CP000379">
    <property type="protein sequence ID" value="ABF79741.1"/>
    <property type="molecule type" value="Genomic_DNA"/>
</dbReference>
<dbReference type="Pfam" id="PF17761">
    <property type="entry name" value="DUF1016_N"/>
    <property type="match status" value="1"/>
</dbReference>